<dbReference type="PANTHER" id="PTHR31668">
    <property type="entry name" value="GLUCOSE TRANSPORT TRANSCRIPTION REGULATOR RGT1-RELATED-RELATED"/>
    <property type="match status" value="1"/>
</dbReference>
<organism evidence="8 9">
    <name type="scientific">Lithohypha guttulata</name>
    <dbReference type="NCBI Taxonomy" id="1690604"/>
    <lineage>
        <taxon>Eukaryota</taxon>
        <taxon>Fungi</taxon>
        <taxon>Dikarya</taxon>
        <taxon>Ascomycota</taxon>
        <taxon>Pezizomycotina</taxon>
        <taxon>Eurotiomycetes</taxon>
        <taxon>Chaetothyriomycetidae</taxon>
        <taxon>Chaetothyriales</taxon>
        <taxon>Trichomeriaceae</taxon>
        <taxon>Lithohypha</taxon>
    </lineage>
</organism>
<comment type="caution">
    <text evidence="8">The sequence shown here is derived from an EMBL/GenBank/DDBJ whole genome shotgun (WGS) entry which is preliminary data.</text>
</comment>
<keyword evidence="4" id="KW-0805">Transcription regulation</keyword>
<reference evidence="8 9" key="1">
    <citation type="submission" date="2023-08" db="EMBL/GenBank/DDBJ databases">
        <title>Black Yeasts Isolated from many extreme environments.</title>
        <authorList>
            <person name="Coleine C."/>
            <person name="Stajich J.E."/>
            <person name="Selbmann L."/>
        </authorList>
    </citation>
    <scope>NUCLEOTIDE SEQUENCE [LARGE SCALE GENOMIC DNA]</scope>
    <source>
        <strain evidence="8 9">CCFEE 5910</strain>
    </source>
</reference>
<dbReference type="InterPro" id="IPR050797">
    <property type="entry name" value="Carb_Metab_Trans_Reg"/>
</dbReference>
<evidence type="ECO:0000313" key="8">
    <source>
        <dbReference type="EMBL" id="KAK5083670.1"/>
    </source>
</evidence>
<keyword evidence="2" id="KW-0479">Metal-binding</keyword>
<evidence type="ECO:0000256" key="1">
    <source>
        <dbReference type="ARBA" id="ARBA00004123"/>
    </source>
</evidence>
<evidence type="ECO:0000256" key="7">
    <source>
        <dbReference type="ARBA" id="ARBA00023242"/>
    </source>
</evidence>
<dbReference type="GO" id="GO:0046872">
    <property type="term" value="F:metal ion binding"/>
    <property type="evidence" value="ECO:0007669"/>
    <property type="project" value="UniProtKB-KW"/>
</dbReference>
<keyword evidence="9" id="KW-1185">Reference proteome</keyword>
<proteinExistence type="predicted"/>
<keyword evidence="6" id="KW-0804">Transcription</keyword>
<comment type="subcellular location">
    <subcellularLocation>
        <location evidence="1">Nucleus</location>
    </subcellularLocation>
</comment>
<dbReference type="GO" id="GO:0005634">
    <property type="term" value="C:nucleus"/>
    <property type="evidence" value="ECO:0007669"/>
    <property type="project" value="UniProtKB-SubCell"/>
</dbReference>
<evidence type="ECO:0000256" key="5">
    <source>
        <dbReference type="ARBA" id="ARBA00023125"/>
    </source>
</evidence>
<dbReference type="EMBL" id="JAVRRJ010000006">
    <property type="protein sequence ID" value="KAK5083670.1"/>
    <property type="molecule type" value="Genomic_DNA"/>
</dbReference>
<evidence type="ECO:0000313" key="9">
    <source>
        <dbReference type="Proteomes" id="UP001309876"/>
    </source>
</evidence>
<sequence length="198" mass="22784">MRLPTVPRQYFDNHDELVLAGFTQLCNLFSVLDDKFVEVWYQDDSESTPFQNIAAIQHELNQLDFMKTKMTDVQKADVLITHQWLRLIFWQASMRQGLINSSSIDEVFFYNYPIVIAKDLCRVMRGLQYDAIQVHGLGIFEKVFEVAYTLLDALTIAKLDWSMSDELSPNSHNTYVKVLENKINLENNGAASPLSQIG</sequence>
<evidence type="ECO:0000256" key="4">
    <source>
        <dbReference type="ARBA" id="ARBA00023015"/>
    </source>
</evidence>
<dbReference type="GO" id="GO:0003677">
    <property type="term" value="F:DNA binding"/>
    <property type="evidence" value="ECO:0007669"/>
    <property type="project" value="UniProtKB-KW"/>
</dbReference>
<evidence type="ECO:0000256" key="6">
    <source>
        <dbReference type="ARBA" id="ARBA00023163"/>
    </source>
</evidence>
<dbReference type="Proteomes" id="UP001309876">
    <property type="component" value="Unassembled WGS sequence"/>
</dbReference>
<gene>
    <name evidence="8" type="ORF">LTR05_006174</name>
</gene>
<accession>A0AAN7SXJ1</accession>
<keyword evidence="5" id="KW-0238">DNA-binding</keyword>
<dbReference type="AlphaFoldDB" id="A0AAN7SXJ1"/>
<protein>
    <submittedName>
        <fullName evidence="8">Uncharacterized protein</fullName>
    </submittedName>
</protein>
<dbReference type="PANTHER" id="PTHR31668:SF18">
    <property type="entry name" value="MALTOSE FERMENTATION REGULATORY PROTEIN MAL13-RELATED"/>
    <property type="match status" value="1"/>
</dbReference>
<evidence type="ECO:0000256" key="2">
    <source>
        <dbReference type="ARBA" id="ARBA00022723"/>
    </source>
</evidence>
<keyword evidence="7" id="KW-0539">Nucleus</keyword>
<name>A0AAN7SXJ1_9EURO</name>
<keyword evidence="3" id="KW-0862">Zinc</keyword>
<evidence type="ECO:0000256" key="3">
    <source>
        <dbReference type="ARBA" id="ARBA00022833"/>
    </source>
</evidence>